<reference evidence="1" key="3">
    <citation type="submission" date="2020-06" db="EMBL/GenBank/DDBJ databases">
        <title>Helianthus annuus Genome sequencing and assembly Release 2.</title>
        <authorList>
            <person name="Gouzy J."/>
            <person name="Langlade N."/>
            <person name="Munos S."/>
        </authorList>
    </citation>
    <scope>NUCLEOTIDE SEQUENCE</scope>
    <source>
        <tissue evidence="1">Leaves</tissue>
    </source>
</reference>
<reference evidence="2" key="2">
    <citation type="submission" date="2017-02" db="EMBL/GenBank/DDBJ databases">
        <title>Sunflower complete genome.</title>
        <authorList>
            <person name="Langlade N."/>
            <person name="Munos S."/>
        </authorList>
    </citation>
    <scope>NUCLEOTIDE SEQUENCE [LARGE SCALE GENOMIC DNA]</scope>
    <source>
        <tissue evidence="2">Leaves</tissue>
    </source>
</reference>
<dbReference type="Gramene" id="mRNA:HanXRQr2_Chr02g0057501">
    <property type="protein sequence ID" value="mRNA:HanXRQr2_Chr02g0057501"/>
    <property type="gene ID" value="HanXRQr2_Chr02g0057501"/>
</dbReference>
<dbReference type="EMBL" id="CM007891">
    <property type="protein sequence ID" value="OTG33719.1"/>
    <property type="molecule type" value="Genomic_DNA"/>
</dbReference>
<dbReference type="AlphaFoldDB" id="A0A251VEL1"/>
<proteinExistence type="predicted"/>
<sequence length="83" mass="9684">MGFPLKMLYRLFVGLKPTSDRKSNLFVYLAFHKQNVHGWIPPMTRLSIWRLRERWGTRESQHVRTCSFRRGHGRGGDALGCAP</sequence>
<protein>
    <submittedName>
        <fullName evidence="2">Uncharacterized protein</fullName>
    </submittedName>
</protein>
<gene>
    <name evidence="2" type="ORF">HannXRQ_Chr02g0037761</name>
    <name evidence="1" type="ORF">HanXRQr2_Chr02g0057501</name>
</gene>
<dbReference type="Proteomes" id="UP000215914">
    <property type="component" value="Chromosome 2"/>
</dbReference>
<name>A0A251VEL1_HELAN</name>
<accession>A0A251VEL1</accession>
<evidence type="ECO:0000313" key="2">
    <source>
        <dbReference type="EMBL" id="OTG33719.1"/>
    </source>
</evidence>
<reference evidence="1 3" key="1">
    <citation type="journal article" date="2017" name="Nature">
        <title>The sunflower genome provides insights into oil metabolism, flowering and Asterid evolution.</title>
        <authorList>
            <person name="Badouin H."/>
            <person name="Gouzy J."/>
            <person name="Grassa C.J."/>
            <person name="Murat F."/>
            <person name="Staton S.E."/>
            <person name="Cottret L."/>
            <person name="Lelandais-Briere C."/>
            <person name="Owens G.L."/>
            <person name="Carrere S."/>
            <person name="Mayjonade B."/>
            <person name="Legrand L."/>
            <person name="Gill N."/>
            <person name="Kane N.C."/>
            <person name="Bowers J.E."/>
            <person name="Hubner S."/>
            <person name="Bellec A."/>
            <person name="Berard A."/>
            <person name="Berges H."/>
            <person name="Blanchet N."/>
            <person name="Boniface M.C."/>
            <person name="Brunel D."/>
            <person name="Catrice O."/>
            <person name="Chaidir N."/>
            <person name="Claudel C."/>
            <person name="Donnadieu C."/>
            <person name="Faraut T."/>
            <person name="Fievet G."/>
            <person name="Helmstetter N."/>
            <person name="King M."/>
            <person name="Knapp S.J."/>
            <person name="Lai Z."/>
            <person name="Le Paslier M.C."/>
            <person name="Lippi Y."/>
            <person name="Lorenzon L."/>
            <person name="Mandel J.R."/>
            <person name="Marage G."/>
            <person name="Marchand G."/>
            <person name="Marquand E."/>
            <person name="Bret-Mestries E."/>
            <person name="Morien E."/>
            <person name="Nambeesan S."/>
            <person name="Nguyen T."/>
            <person name="Pegot-Espagnet P."/>
            <person name="Pouilly N."/>
            <person name="Raftis F."/>
            <person name="Sallet E."/>
            <person name="Schiex T."/>
            <person name="Thomas J."/>
            <person name="Vandecasteele C."/>
            <person name="Vares D."/>
            <person name="Vear F."/>
            <person name="Vautrin S."/>
            <person name="Crespi M."/>
            <person name="Mangin B."/>
            <person name="Burke J.M."/>
            <person name="Salse J."/>
            <person name="Munos S."/>
            <person name="Vincourt P."/>
            <person name="Rieseberg L.H."/>
            <person name="Langlade N.B."/>
        </authorList>
    </citation>
    <scope>NUCLEOTIDE SEQUENCE [LARGE SCALE GENOMIC DNA]</scope>
    <source>
        <strain evidence="3">cv. SF193</strain>
        <tissue evidence="1">Leaves</tissue>
    </source>
</reference>
<evidence type="ECO:0000313" key="3">
    <source>
        <dbReference type="Proteomes" id="UP000215914"/>
    </source>
</evidence>
<keyword evidence="3" id="KW-1185">Reference proteome</keyword>
<dbReference type="InParanoid" id="A0A251VEL1"/>
<dbReference type="EMBL" id="MNCJ02000317">
    <property type="protein sequence ID" value="KAF5817822.1"/>
    <property type="molecule type" value="Genomic_DNA"/>
</dbReference>
<evidence type="ECO:0000313" key="1">
    <source>
        <dbReference type="EMBL" id="KAF5817822.1"/>
    </source>
</evidence>
<organism evidence="2 3">
    <name type="scientific">Helianthus annuus</name>
    <name type="common">Common sunflower</name>
    <dbReference type="NCBI Taxonomy" id="4232"/>
    <lineage>
        <taxon>Eukaryota</taxon>
        <taxon>Viridiplantae</taxon>
        <taxon>Streptophyta</taxon>
        <taxon>Embryophyta</taxon>
        <taxon>Tracheophyta</taxon>
        <taxon>Spermatophyta</taxon>
        <taxon>Magnoliopsida</taxon>
        <taxon>eudicotyledons</taxon>
        <taxon>Gunneridae</taxon>
        <taxon>Pentapetalae</taxon>
        <taxon>asterids</taxon>
        <taxon>campanulids</taxon>
        <taxon>Asterales</taxon>
        <taxon>Asteraceae</taxon>
        <taxon>Asteroideae</taxon>
        <taxon>Heliantheae alliance</taxon>
        <taxon>Heliantheae</taxon>
        <taxon>Helianthus</taxon>
    </lineage>
</organism>